<keyword evidence="2" id="KW-1185">Reference proteome</keyword>
<dbReference type="EMBL" id="NKCK01000055">
    <property type="protein sequence ID" value="RSM05055.1"/>
    <property type="molecule type" value="Genomic_DNA"/>
</dbReference>
<organism evidence="1 2">
    <name type="scientific">Fusarium oligoseptatum</name>
    <dbReference type="NCBI Taxonomy" id="2604345"/>
    <lineage>
        <taxon>Eukaryota</taxon>
        <taxon>Fungi</taxon>
        <taxon>Dikarya</taxon>
        <taxon>Ascomycota</taxon>
        <taxon>Pezizomycotina</taxon>
        <taxon>Sordariomycetes</taxon>
        <taxon>Hypocreomycetidae</taxon>
        <taxon>Hypocreales</taxon>
        <taxon>Nectriaceae</taxon>
        <taxon>Fusarium</taxon>
        <taxon>Fusarium solani species complex</taxon>
    </lineage>
</organism>
<evidence type="ECO:0000313" key="1">
    <source>
        <dbReference type="EMBL" id="RSM05055.1"/>
    </source>
</evidence>
<name>A0A428TSR0_9HYPO</name>
<proteinExistence type="predicted"/>
<dbReference type="AlphaFoldDB" id="A0A428TSR0"/>
<gene>
    <name evidence="1" type="ORF">CEP52_006481</name>
</gene>
<dbReference type="Proteomes" id="UP000287144">
    <property type="component" value="Unassembled WGS sequence"/>
</dbReference>
<comment type="caution">
    <text evidence="1">The sequence shown here is derived from an EMBL/GenBank/DDBJ whole genome shotgun (WGS) entry which is preliminary data.</text>
</comment>
<evidence type="ECO:0000313" key="2">
    <source>
        <dbReference type="Proteomes" id="UP000287144"/>
    </source>
</evidence>
<sequence>MKNQMMGPNYRVGVEEISERVARKEIDKNHNPELLYDCSRRDTKHSELASYTPEFFDVEESKAIPF</sequence>
<reference evidence="1 2" key="1">
    <citation type="submission" date="2017-06" db="EMBL/GenBank/DDBJ databases">
        <title>Comparative genomic analysis of Ambrosia Fusariam Clade fungi.</title>
        <authorList>
            <person name="Stajich J.E."/>
            <person name="Carrillo J."/>
            <person name="Kijimoto T."/>
            <person name="Eskalen A."/>
            <person name="O'Donnell K."/>
            <person name="Kasson M."/>
        </authorList>
    </citation>
    <scope>NUCLEOTIDE SEQUENCE [LARGE SCALE GENOMIC DNA]</scope>
    <source>
        <strain evidence="1 2">NRRL62579</strain>
    </source>
</reference>
<accession>A0A428TSR0</accession>
<protein>
    <submittedName>
        <fullName evidence="1">Uncharacterized protein</fullName>
    </submittedName>
</protein>